<dbReference type="GO" id="GO:0009279">
    <property type="term" value="C:cell outer membrane"/>
    <property type="evidence" value="ECO:0007669"/>
    <property type="project" value="UniProtKB-SubCell"/>
</dbReference>
<dbReference type="AlphaFoldDB" id="A0A212K557"/>
<feature type="chain" id="PRO_5012826673" description="TonB-dependent receptor" evidence="10">
    <location>
        <begin position="26"/>
        <end position="1001"/>
    </location>
</feature>
<evidence type="ECO:0000256" key="10">
    <source>
        <dbReference type="SAM" id="SignalP"/>
    </source>
</evidence>
<dbReference type="Gene3D" id="2.40.170.20">
    <property type="entry name" value="TonB-dependent receptor, beta-barrel domain"/>
    <property type="match status" value="1"/>
</dbReference>
<protein>
    <recommendedName>
        <fullName evidence="14">TonB-dependent receptor</fullName>
    </recommendedName>
</protein>
<dbReference type="Pfam" id="PF13715">
    <property type="entry name" value="CarbopepD_reg_2"/>
    <property type="match status" value="1"/>
</dbReference>
<dbReference type="Gene3D" id="2.170.130.10">
    <property type="entry name" value="TonB-dependent receptor, plug domain"/>
    <property type="match status" value="1"/>
</dbReference>
<keyword evidence="5 9" id="KW-0798">TonB box</keyword>
<proteinExistence type="inferred from homology"/>
<evidence type="ECO:0000256" key="5">
    <source>
        <dbReference type="ARBA" id="ARBA00023077"/>
    </source>
</evidence>
<evidence type="ECO:0000256" key="8">
    <source>
        <dbReference type="PROSITE-ProRule" id="PRU01360"/>
    </source>
</evidence>
<evidence type="ECO:0000256" key="2">
    <source>
        <dbReference type="ARBA" id="ARBA00022448"/>
    </source>
</evidence>
<dbReference type="InterPro" id="IPR039426">
    <property type="entry name" value="TonB-dep_rcpt-like"/>
</dbReference>
<comment type="subcellular location">
    <subcellularLocation>
        <location evidence="1 8">Cell outer membrane</location>
        <topology evidence="1 8">Multi-pass membrane protein</topology>
    </subcellularLocation>
</comment>
<evidence type="ECO:0000256" key="4">
    <source>
        <dbReference type="ARBA" id="ARBA00022692"/>
    </source>
</evidence>
<feature type="domain" description="TonB-dependent receptor-like beta-barrel" evidence="11">
    <location>
        <begin position="461"/>
        <end position="798"/>
    </location>
</feature>
<evidence type="ECO:0000256" key="9">
    <source>
        <dbReference type="RuleBase" id="RU003357"/>
    </source>
</evidence>
<feature type="domain" description="TonB-dependent receptor plug" evidence="12">
    <location>
        <begin position="118"/>
        <end position="224"/>
    </location>
</feature>
<evidence type="ECO:0000256" key="7">
    <source>
        <dbReference type="ARBA" id="ARBA00023237"/>
    </source>
</evidence>
<evidence type="ECO:0000259" key="12">
    <source>
        <dbReference type="Pfam" id="PF07715"/>
    </source>
</evidence>
<organism evidence="13">
    <name type="scientific">uncultured Dysgonomonas sp</name>
    <dbReference type="NCBI Taxonomy" id="206096"/>
    <lineage>
        <taxon>Bacteria</taxon>
        <taxon>Pseudomonadati</taxon>
        <taxon>Bacteroidota</taxon>
        <taxon>Bacteroidia</taxon>
        <taxon>Bacteroidales</taxon>
        <taxon>Dysgonomonadaceae</taxon>
        <taxon>Dysgonomonas</taxon>
        <taxon>environmental samples</taxon>
    </lineage>
</organism>
<feature type="signal peptide" evidence="10">
    <location>
        <begin position="1"/>
        <end position="25"/>
    </location>
</feature>
<gene>
    <name evidence="13" type="ORF">KL86DYS1_31460</name>
</gene>
<dbReference type="InterPro" id="IPR000531">
    <property type="entry name" value="Beta-barrel_TonB"/>
</dbReference>
<evidence type="ECO:0008006" key="14">
    <source>
        <dbReference type="Google" id="ProtNLM"/>
    </source>
</evidence>
<evidence type="ECO:0000256" key="1">
    <source>
        <dbReference type="ARBA" id="ARBA00004571"/>
    </source>
</evidence>
<dbReference type="Pfam" id="PF00593">
    <property type="entry name" value="TonB_dep_Rec_b-barrel"/>
    <property type="match status" value="1"/>
</dbReference>
<comment type="similarity">
    <text evidence="8 9">Belongs to the TonB-dependent receptor family.</text>
</comment>
<dbReference type="EMBL" id="FLUM01000003">
    <property type="protein sequence ID" value="SBW06747.1"/>
    <property type="molecule type" value="Genomic_DNA"/>
</dbReference>
<dbReference type="Gene3D" id="2.60.40.1120">
    <property type="entry name" value="Carboxypeptidase-like, regulatory domain"/>
    <property type="match status" value="1"/>
</dbReference>
<dbReference type="RefSeq" id="WP_296944278.1">
    <property type="nucleotide sequence ID" value="NZ_LT599032.1"/>
</dbReference>
<dbReference type="NCBIfam" id="TIGR04057">
    <property type="entry name" value="SusC_RagA_signa"/>
    <property type="match status" value="1"/>
</dbReference>
<evidence type="ECO:0000313" key="13">
    <source>
        <dbReference type="EMBL" id="SBW06747.1"/>
    </source>
</evidence>
<keyword evidence="10" id="KW-0732">Signal</keyword>
<keyword evidence="2 8" id="KW-0813">Transport</keyword>
<reference evidence="13" key="1">
    <citation type="submission" date="2016-04" db="EMBL/GenBank/DDBJ databases">
        <authorList>
            <person name="Evans L.H."/>
            <person name="Alamgir A."/>
            <person name="Owens N."/>
            <person name="Weber N.D."/>
            <person name="Virtaneva K."/>
            <person name="Barbian K."/>
            <person name="Babar A."/>
            <person name="Rosenke K."/>
        </authorList>
    </citation>
    <scope>NUCLEOTIDE SEQUENCE</scope>
    <source>
        <strain evidence="13">86-1</strain>
    </source>
</reference>
<dbReference type="InterPro" id="IPR037066">
    <property type="entry name" value="Plug_dom_sf"/>
</dbReference>
<dbReference type="FunFam" id="2.170.130.10:FF:000003">
    <property type="entry name" value="SusC/RagA family TonB-linked outer membrane protein"/>
    <property type="match status" value="1"/>
</dbReference>
<dbReference type="InterPro" id="IPR008969">
    <property type="entry name" value="CarboxyPept-like_regulatory"/>
</dbReference>
<keyword evidence="3 8" id="KW-1134">Transmembrane beta strand</keyword>
<dbReference type="SUPFAM" id="SSF49464">
    <property type="entry name" value="Carboxypeptidase regulatory domain-like"/>
    <property type="match status" value="1"/>
</dbReference>
<keyword evidence="7 8" id="KW-0998">Cell outer membrane</keyword>
<evidence type="ECO:0000256" key="3">
    <source>
        <dbReference type="ARBA" id="ARBA00022452"/>
    </source>
</evidence>
<evidence type="ECO:0000259" key="11">
    <source>
        <dbReference type="Pfam" id="PF00593"/>
    </source>
</evidence>
<dbReference type="InterPro" id="IPR036942">
    <property type="entry name" value="Beta-barrel_TonB_sf"/>
</dbReference>
<name>A0A212K557_9BACT</name>
<dbReference type="SUPFAM" id="SSF56935">
    <property type="entry name" value="Porins"/>
    <property type="match status" value="1"/>
</dbReference>
<sequence>MRKTKKKYSRLLMLALMMIPIFIQAQTIDIKGTVVDETGIGLTGATIIVQGKTGGVSADVDGNFTIKAAIGEQLQISFIGYATKVVDIKDNKFLTIAMDPDSKALEEVVVVGYGQQKKASVVGAISVVSTKELKQSPTANVTNALAGKLPGLVTVQTTGEPGADNSDLYIRGISTFTGSQKPLILVDGIERDFKYMSVQEIESISILKDASATAVYGVRGANGVVLVTTKRGQEGKPHVTLNADFGFQSPTRMFDMVNSYEMAVLSNEYHVNNGNNPIFSQEELNAYRYGTDPYHYPNINWADELIKNTAPQQQYNLTISGGNQTAKYFVMVGMLNQRGLYKFENYNADFNTNISYQKYNFRTNADFKISPYLSAKVNLAGVLGMKHQPKESAETVFDRIRVANPNRAPIKNPDGTWSTREKQSFNPVAEILDGGYSDQKETAITATVGMKADFSKILKGLSANIDFSFDFNNTFEQRRTRSNDFFQFNEDGTYTRLYEGSKLGYGWGLNVYETRYNFEPSISYANTFNDIHEVTGLLLYNQSERLIKDDNSLKRLPYRRMGVVGRVTYGFKSKYFAEFNAGYNGSENFAPGNRFGFFPAGSVGYLISQEDFWKSDIVSYLKFRFSCGLVGNDAIGDVDRFLYMSLYKDAEGPQFGYPNSAGTSGLAELRMGNENLTWEKSTKYNFGIDSKFFKDQLSLTVDAFYEYRRDILTSLSTIPTIYGFSSIVTNDGEVSNRGFEVDGMWRGRIGKDFYYNVGGNMSFARNKIEKIPESPQKYDYKYSQGNRIGQPYGRISLGLFQSEEEILRHADQQNPVSPGDIKYLDINGDGIIDDNDQYPIGHPQVPEIFFGGTLGFSWKGFDLAALFQGAANSSYNFLTGQNMPFWNENNTPLAVWMDRWTPENRDAKYPRMAESTNNRHTSSFWQIDNKYLRLKSLEVGYTIPERLTRKVGIDVLRVYANGVNLLTWDNIKVYDPENYVKGSGRAYPMMRVVNFGFNLSF</sequence>
<keyword evidence="6 8" id="KW-0472">Membrane</keyword>
<evidence type="ECO:0000256" key="6">
    <source>
        <dbReference type="ARBA" id="ARBA00023136"/>
    </source>
</evidence>
<dbReference type="InterPro" id="IPR023997">
    <property type="entry name" value="TonB-dep_OMP_SusC/RagA_CS"/>
</dbReference>
<dbReference type="PROSITE" id="PS52016">
    <property type="entry name" value="TONB_DEPENDENT_REC_3"/>
    <property type="match status" value="1"/>
</dbReference>
<dbReference type="InterPro" id="IPR012910">
    <property type="entry name" value="Plug_dom"/>
</dbReference>
<dbReference type="Pfam" id="PF07715">
    <property type="entry name" value="Plug"/>
    <property type="match status" value="1"/>
</dbReference>
<keyword evidence="4 8" id="KW-0812">Transmembrane</keyword>
<dbReference type="NCBIfam" id="TIGR04056">
    <property type="entry name" value="OMP_RagA_SusC"/>
    <property type="match status" value="1"/>
</dbReference>
<accession>A0A212K557</accession>
<dbReference type="InterPro" id="IPR023996">
    <property type="entry name" value="TonB-dep_OMP_SusC/RagA"/>
</dbReference>